<dbReference type="AlphaFoldDB" id="A0A0U0W3V0"/>
<dbReference type="Gene3D" id="3.40.50.150">
    <property type="entry name" value="Vaccinia Virus protein VP39"/>
    <property type="match status" value="1"/>
</dbReference>
<dbReference type="OrthoDB" id="4689108at2"/>
<keyword evidence="3 6" id="KW-0489">Methyltransferase</keyword>
<protein>
    <recommendedName>
        <fullName evidence="6">S-adenosyl-L-methionine-dependent methyltransferase</fullName>
        <ecNumber evidence="6">2.1.1.-</ecNumber>
    </recommendedName>
</protein>
<dbReference type="InterPro" id="IPR011610">
    <property type="entry name" value="SAM_mthyl_Trfase_ML2640-like"/>
</dbReference>
<dbReference type="InterPro" id="IPR029063">
    <property type="entry name" value="SAM-dependent_MTases_sf"/>
</dbReference>
<dbReference type="PANTHER" id="PTHR43619:SF2">
    <property type="entry name" value="S-ADENOSYL-L-METHIONINE-DEPENDENT METHYLTRANSFERASES SUPERFAMILY PROTEIN"/>
    <property type="match status" value="1"/>
</dbReference>
<dbReference type="GO" id="GO:0008168">
    <property type="term" value="F:methyltransferase activity"/>
    <property type="evidence" value="ECO:0007669"/>
    <property type="project" value="UniProtKB-UniRule"/>
</dbReference>
<evidence type="ECO:0000313" key="8">
    <source>
        <dbReference type="Proteomes" id="UP000198875"/>
    </source>
</evidence>
<keyword evidence="4 7" id="KW-0808">Transferase</keyword>
<evidence type="ECO:0000256" key="1">
    <source>
        <dbReference type="ARBA" id="ARBA00003907"/>
    </source>
</evidence>
<gene>
    <name evidence="7" type="ORF">BN971_00985</name>
</gene>
<reference evidence="7 8" key="1">
    <citation type="submission" date="2015-03" db="EMBL/GenBank/DDBJ databases">
        <authorList>
            <person name="Murphy D."/>
        </authorList>
    </citation>
    <scope>NUCLEOTIDE SEQUENCE [LARGE SCALE GENOMIC DNA]</scope>
    <source>
        <strain evidence="7 8">DSM 44277</strain>
    </source>
</reference>
<evidence type="ECO:0000256" key="2">
    <source>
        <dbReference type="ARBA" id="ARBA00008138"/>
    </source>
</evidence>
<evidence type="ECO:0000256" key="6">
    <source>
        <dbReference type="RuleBase" id="RU362030"/>
    </source>
</evidence>
<dbReference type="GO" id="GO:0032259">
    <property type="term" value="P:methylation"/>
    <property type="evidence" value="ECO:0007669"/>
    <property type="project" value="UniProtKB-KW"/>
</dbReference>
<evidence type="ECO:0000256" key="4">
    <source>
        <dbReference type="ARBA" id="ARBA00022679"/>
    </source>
</evidence>
<accession>A0A0U0W3V0</accession>
<proteinExistence type="inferred from homology"/>
<comment type="similarity">
    <text evidence="2 6">Belongs to the UPF0677 family.</text>
</comment>
<keyword evidence="5 6" id="KW-0949">S-adenosyl-L-methionine</keyword>
<sequence>MTGNNSWDVTTNLGTTALGVAAQRAAETAQNDPLFRDEFAAVLVAAVEEPGWQMMASGDLSWMGPEDDNGRRAATSGRDYVASRTVHFDDFLAAAVTAGIRQVVILAAGLDARSYRLNSLSGVVVYEVDQPNVLGFKHTVLRAHGAVPVADMRAVPVDLRDDEWPSTLSSAGFDASASTAWLVEGLLPYLSSADQEHLFDRVLGLSAEGSCIGADAYPSASTHLGEDRMSSWRQGAAEIRDKIGVTMDVAAYIKHEDLTDIADWLARRGWIVDALDSRELMARLGRALPADLIGVLPISSLITATMPPGSALTSP</sequence>
<organism evidence="7 8">
    <name type="scientific">Mycobacterium bohemicum DSM 44277</name>
    <dbReference type="NCBI Taxonomy" id="1236609"/>
    <lineage>
        <taxon>Bacteria</taxon>
        <taxon>Bacillati</taxon>
        <taxon>Actinomycetota</taxon>
        <taxon>Actinomycetes</taxon>
        <taxon>Mycobacteriales</taxon>
        <taxon>Mycobacteriaceae</taxon>
        <taxon>Mycobacterium</taxon>
    </lineage>
</organism>
<dbReference type="Proteomes" id="UP000198875">
    <property type="component" value="Unassembled WGS sequence"/>
</dbReference>
<evidence type="ECO:0000256" key="3">
    <source>
        <dbReference type="ARBA" id="ARBA00022603"/>
    </source>
</evidence>
<dbReference type="InterPro" id="IPR007213">
    <property type="entry name" value="Ppm1/Ppm2/Tcmp"/>
</dbReference>
<evidence type="ECO:0000313" key="7">
    <source>
        <dbReference type="EMBL" id="CPR07324.1"/>
    </source>
</evidence>
<comment type="function">
    <text evidence="1 6">Exhibits S-adenosyl-L-methionine-dependent methyltransferase activity.</text>
</comment>
<dbReference type="EMBL" id="CSTD01000001">
    <property type="protein sequence ID" value="CPR07324.1"/>
    <property type="molecule type" value="Genomic_DNA"/>
</dbReference>
<dbReference type="NCBIfam" id="TIGR00027">
    <property type="entry name" value="mthyl_TIGR00027"/>
    <property type="match status" value="1"/>
</dbReference>
<dbReference type="Pfam" id="PF04072">
    <property type="entry name" value="LCM"/>
    <property type="match status" value="1"/>
</dbReference>
<dbReference type="PANTHER" id="PTHR43619">
    <property type="entry name" value="S-ADENOSYL-L-METHIONINE-DEPENDENT METHYLTRANSFERASE YKTD-RELATED"/>
    <property type="match status" value="1"/>
</dbReference>
<dbReference type="EC" id="2.1.1.-" evidence="6"/>
<dbReference type="RefSeq" id="WP_066911737.1">
    <property type="nucleotide sequence ID" value="NZ_CSTD01000001.1"/>
</dbReference>
<name>A0A0U0W3V0_MYCBE</name>
<evidence type="ECO:0000256" key="5">
    <source>
        <dbReference type="ARBA" id="ARBA00022691"/>
    </source>
</evidence>
<dbReference type="SUPFAM" id="SSF53335">
    <property type="entry name" value="S-adenosyl-L-methionine-dependent methyltransferases"/>
    <property type="match status" value="1"/>
</dbReference>